<keyword evidence="13" id="KW-1185">Reference proteome</keyword>
<comment type="cofactor">
    <cofactor evidence="7 9">
        <name>FMN</name>
        <dbReference type="ChEBI" id="CHEBI:58210"/>
    </cofactor>
    <text evidence="7 9">Binds 1 FMN per subunit.</text>
</comment>
<sequence>MNSSLNLADIRKNYARQVLDESLVAPNPLAQFNTWLQEAIDANVPEPTAMVLATANQAGVPSARVVLLKGVPPEGFLFFTNYLSHKGQDMANNPAVALTFFWPELERQVRVEGQVVKARDKESDEYFWSRPLGSQIGAWASPQSKTVSNRAELEKLNAEYEHKFIGLNKIPRPEHWGGYVVQPILVEFWQGRPNRLHDRIIYTKNPDNLSWQIGRLAP</sequence>
<evidence type="ECO:0000256" key="1">
    <source>
        <dbReference type="ARBA" id="ARBA00007301"/>
    </source>
</evidence>
<comment type="similarity">
    <text evidence="1 7">Belongs to the pyridoxamine 5'-phosphate oxidase family.</text>
</comment>
<comment type="pathway">
    <text evidence="7">Cofactor metabolism; pyridoxal 5'-phosphate salvage; pyridoxal 5'-phosphate from pyridoxine 5'-phosphate: step 1/1.</text>
</comment>
<dbReference type="EMBL" id="CP055156">
    <property type="protein sequence ID" value="QNF35128.1"/>
    <property type="molecule type" value="Genomic_DNA"/>
</dbReference>
<evidence type="ECO:0000256" key="9">
    <source>
        <dbReference type="PIRSR" id="PIRSR000190-2"/>
    </source>
</evidence>
<dbReference type="InterPro" id="IPR019576">
    <property type="entry name" value="Pyridoxamine_oxidase_dimer_C"/>
</dbReference>
<gene>
    <name evidence="7 12" type="primary">pdxH</name>
    <name evidence="12" type="ORF">HUW51_21300</name>
</gene>
<keyword evidence="5 7" id="KW-0560">Oxidoreductase</keyword>
<dbReference type="UniPathway" id="UPA01068">
    <property type="reaction ID" value="UER00304"/>
</dbReference>
<dbReference type="Pfam" id="PF01243">
    <property type="entry name" value="PNPOx_N"/>
    <property type="match status" value="1"/>
</dbReference>
<evidence type="ECO:0000313" key="13">
    <source>
        <dbReference type="Proteomes" id="UP000515237"/>
    </source>
</evidence>
<dbReference type="SUPFAM" id="SSF50475">
    <property type="entry name" value="FMN-binding split barrel"/>
    <property type="match status" value="1"/>
</dbReference>
<feature type="binding site" evidence="7 8">
    <location>
        <position position="126"/>
    </location>
    <ligand>
        <name>substrate</name>
    </ligand>
</feature>
<dbReference type="GO" id="GO:0008615">
    <property type="term" value="P:pyridoxine biosynthetic process"/>
    <property type="evidence" value="ECO:0007669"/>
    <property type="project" value="UniProtKB-UniRule"/>
</dbReference>
<keyword evidence="4 7" id="KW-0288">FMN</keyword>
<dbReference type="InterPro" id="IPR000659">
    <property type="entry name" value="Pyridox_Oxase"/>
</dbReference>
<dbReference type="GO" id="GO:0004733">
    <property type="term" value="F:pyridoxamine phosphate oxidase activity"/>
    <property type="evidence" value="ECO:0007669"/>
    <property type="project" value="UniProtKB-UniRule"/>
</dbReference>
<dbReference type="FunFam" id="2.30.110.10:FF:000020">
    <property type="entry name" value="PNPO isoform 11"/>
    <property type="match status" value="1"/>
</dbReference>
<evidence type="ECO:0000256" key="3">
    <source>
        <dbReference type="ARBA" id="ARBA00022630"/>
    </source>
</evidence>
<feature type="binding site" evidence="7 9">
    <location>
        <begin position="143"/>
        <end position="144"/>
    </location>
    <ligand>
        <name>FMN</name>
        <dbReference type="ChEBI" id="CHEBI:58210"/>
    </ligand>
</feature>
<dbReference type="Proteomes" id="UP000515237">
    <property type="component" value="Chromosome"/>
</dbReference>
<feature type="binding site" evidence="7 9">
    <location>
        <position position="108"/>
    </location>
    <ligand>
        <name>FMN</name>
        <dbReference type="ChEBI" id="CHEBI:58210"/>
    </ligand>
</feature>
<dbReference type="Gene3D" id="2.30.110.10">
    <property type="entry name" value="Electron Transport, Fmn-binding Protein, Chain A"/>
    <property type="match status" value="1"/>
</dbReference>
<dbReference type="PIRSF" id="PIRSF000190">
    <property type="entry name" value="Pyd_amn-ph_oxd"/>
    <property type="match status" value="1"/>
</dbReference>
<dbReference type="NCBIfam" id="TIGR00558">
    <property type="entry name" value="pdxH"/>
    <property type="match status" value="1"/>
</dbReference>
<evidence type="ECO:0000256" key="2">
    <source>
        <dbReference type="ARBA" id="ARBA00011738"/>
    </source>
</evidence>
<evidence type="ECO:0000259" key="10">
    <source>
        <dbReference type="Pfam" id="PF01243"/>
    </source>
</evidence>
<dbReference type="InterPro" id="IPR019740">
    <property type="entry name" value="Pyridox_Oxase_CS"/>
</dbReference>
<evidence type="ECO:0000256" key="4">
    <source>
        <dbReference type="ARBA" id="ARBA00022643"/>
    </source>
</evidence>
<feature type="binding site" evidence="7 9">
    <location>
        <position position="199"/>
    </location>
    <ligand>
        <name>FMN</name>
        <dbReference type="ChEBI" id="CHEBI:58210"/>
    </ligand>
</feature>
<comment type="caution">
    <text evidence="7">Lacks conserved residue(s) required for the propagation of feature annotation.</text>
</comment>
<protein>
    <recommendedName>
        <fullName evidence="7">Pyridoxine/pyridoxamine 5'-phosphate oxidase</fullName>
        <ecNumber evidence="7">1.4.3.5</ecNumber>
    </recommendedName>
    <alternativeName>
        <fullName evidence="7">PNP/PMP oxidase</fullName>
        <shortName evidence="7">PNPOx</shortName>
    </alternativeName>
    <alternativeName>
        <fullName evidence="7">Pyridoxal 5'-phosphate synthase</fullName>
    </alternativeName>
</protein>
<proteinExistence type="inferred from homology"/>
<dbReference type="PANTHER" id="PTHR10851:SF0">
    <property type="entry name" value="PYRIDOXINE-5'-PHOSPHATE OXIDASE"/>
    <property type="match status" value="1"/>
</dbReference>
<reference evidence="12 13" key="1">
    <citation type="journal article" date="2018" name="Int. J. Syst. Evol. Microbiol.">
        <title>Adhaeribacter swui sp. nov., isolated from wet mud.</title>
        <authorList>
            <person name="Kim D.U."/>
            <person name="Kim K.W."/>
            <person name="Kang M.S."/>
            <person name="Kim J.Y."/>
            <person name="Jang J.H."/>
            <person name="Kim M.K."/>
        </authorList>
    </citation>
    <scope>NUCLEOTIDE SEQUENCE [LARGE SCALE GENOMIC DNA]</scope>
    <source>
        <strain evidence="12 13">KCTC 52873</strain>
    </source>
</reference>
<dbReference type="GO" id="GO:0010181">
    <property type="term" value="F:FMN binding"/>
    <property type="evidence" value="ECO:0007669"/>
    <property type="project" value="UniProtKB-UniRule"/>
</dbReference>
<feature type="binding site" evidence="8">
    <location>
        <begin position="11"/>
        <end position="14"/>
    </location>
    <ligand>
        <name>substrate</name>
    </ligand>
</feature>
<evidence type="ECO:0000256" key="5">
    <source>
        <dbReference type="ARBA" id="ARBA00023002"/>
    </source>
</evidence>
<comment type="catalytic activity">
    <reaction evidence="7">
        <text>pyridoxine 5'-phosphate + O2 = pyridoxal 5'-phosphate + H2O2</text>
        <dbReference type="Rhea" id="RHEA:15149"/>
        <dbReference type="ChEBI" id="CHEBI:15379"/>
        <dbReference type="ChEBI" id="CHEBI:16240"/>
        <dbReference type="ChEBI" id="CHEBI:58589"/>
        <dbReference type="ChEBI" id="CHEBI:597326"/>
        <dbReference type="EC" id="1.4.3.5"/>
    </reaction>
</comment>
<feature type="binding site" evidence="7 8">
    <location>
        <begin position="195"/>
        <end position="197"/>
    </location>
    <ligand>
        <name>substrate</name>
    </ligand>
</feature>
<dbReference type="PANTHER" id="PTHR10851">
    <property type="entry name" value="PYRIDOXINE-5-PHOSPHATE OXIDASE"/>
    <property type="match status" value="1"/>
</dbReference>
<dbReference type="InterPro" id="IPR011576">
    <property type="entry name" value="Pyridox_Oxase_N"/>
</dbReference>
<evidence type="ECO:0000313" key="12">
    <source>
        <dbReference type="EMBL" id="QNF35128.1"/>
    </source>
</evidence>
<dbReference type="PROSITE" id="PS01064">
    <property type="entry name" value="PYRIDOX_OXIDASE"/>
    <property type="match status" value="1"/>
</dbReference>
<comment type="catalytic activity">
    <reaction evidence="7">
        <text>pyridoxamine 5'-phosphate + O2 + H2O = pyridoxal 5'-phosphate + H2O2 + NH4(+)</text>
        <dbReference type="Rhea" id="RHEA:15817"/>
        <dbReference type="ChEBI" id="CHEBI:15377"/>
        <dbReference type="ChEBI" id="CHEBI:15379"/>
        <dbReference type="ChEBI" id="CHEBI:16240"/>
        <dbReference type="ChEBI" id="CHEBI:28938"/>
        <dbReference type="ChEBI" id="CHEBI:58451"/>
        <dbReference type="ChEBI" id="CHEBI:597326"/>
        <dbReference type="EC" id="1.4.3.5"/>
    </reaction>
</comment>
<comment type="subunit">
    <text evidence="2 7">Homodimer.</text>
</comment>
<keyword evidence="3 7" id="KW-0285">Flavoprotein</keyword>
<accession>A0A7G7GD94</accession>
<feature type="binding site" evidence="7 9">
    <location>
        <begin position="64"/>
        <end position="69"/>
    </location>
    <ligand>
        <name>FMN</name>
        <dbReference type="ChEBI" id="CHEBI:58210"/>
    </ligand>
</feature>
<feature type="domain" description="Pyridoxamine 5'-phosphate oxidase N-terminal" evidence="10">
    <location>
        <begin position="36"/>
        <end position="154"/>
    </location>
</feature>
<keyword evidence="6 7" id="KW-0664">Pyridoxine biosynthesis</keyword>
<evidence type="ECO:0000259" key="11">
    <source>
        <dbReference type="Pfam" id="PF10590"/>
    </source>
</evidence>
<comment type="function">
    <text evidence="7">Catalyzes the oxidation of either pyridoxine 5'-phosphate (PNP) or pyridoxamine 5'-phosphate (PMP) into pyridoxal 5'-phosphate (PLP).</text>
</comment>
<evidence type="ECO:0000256" key="8">
    <source>
        <dbReference type="PIRSR" id="PIRSR000190-1"/>
    </source>
</evidence>
<feature type="binding site" evidence="7 8">
    <location>
        <position position="69"/>
    </location>
    <ligand>
        <name>substrate</name>
    </ligand>
</feature>
<organism evidence="12 13">
    <name type="scientific">Adhaeribacter swui</name>
    <dbReference type="NCBI Taxonomy" id="2086471"/>
    <lineage>
        <taxon>Bacteria</taxon>
        <taxon>Pseudomonadati</taxon>
        <taxon>Bacteroidota</taxon>
        <taxon>Cytophagia</taxon>
        <taxon>Cytophagales</taxon>
        <taxon>Hymenobacteraceae</taxon>
        <taxon>Adhaeribacter</taxon>
    </lineage>
</organism>
<evidence type="ECO:0000256" key="6">
    <source>
        <dbReference type="ARBA" id="ARBA00023096"/>
    </source>
</evidence>
<dbReference type="KEGG" id="aswu:HUW51_21300"/>
<feature type="binding site" evidence="7 9">
    <location>
        <position position="189"/>
    </location>
    <ligand>
        <name>FMN</name>
        <dbReference type="ChEBI" id="CHEBI:58210"/>
    </ligand>
</feature>
<feature type="binding site" evidence="7 9">
    <location>
        <position position="86"/>
    </location>
    <ligand>
        <name>FMN</name>
        <dbReference type="ChEBI" id="CHEBI:58210"/>
    </ligand>
</feature>
<feature type="binding site" evidence="7 8">
    <location>
        <position position="130"/>
    </location>
    <ligand>
        <name>substrate</name>
    </ligand>
</feature>
<dbReference type="InterPro" id="IPR012349">
    <property type="entry name" value="Split_barrel_FMN-bd"/>
</dbReference>
<feature type="binding site" evidence="7 9">
    <location>
        <begin position="79"/>
        <end position="80"/>
    </location>
    <ligand>
        <name>FMN</name>
        <dbReference type="ChEBI" id="CHEBI:58210"/>
    </ligand>
</feature>
<dbReference type="HAMAP" id="MF_01629">
    <property type="entry name" value="PdxH"/>
    <property type="match status" value="1"/>
</dbReference>
<feature type="domain" description="Pyridoxine 5'-phosphate oxidase dimerisation C-terminal" evidence="11">
    <location>
        <begin position="176"/>
        <end position="218"/>
    </location>
</feature>
<feature type="binding site" evidence="7 8">
    <location>
        <position position="134"/>
    </location>
    <ligand>
        <name>substrate</name>
    </ligand>
</feature>
<dbReference type="Pfam" id="PF10590">
    <property type="entry name" value="PNP_phzG_C"/>
    <property type="match status" value="1"/>
</dbReference>
<dbReference type="RefSeq" id="WP_185271619.1">
    <property type="nucleotide sequence ID" value="NZ_CP055156.1"/>
</dbReference>
<name>A0A7G7GD94_9BACT</name>
<dbReference type="EC" id="1.4.3.5" evidence="7"/>
<evidence type="ECO:0000256" key="7">
    <source>
        <dbReference type="HAMAP-Rule" id="MF_01629"/>
    </source>
</evidence>
<dbReference type="NCBIfam" id="NF004231">
    <property type="entry name" value="PRK05679.1"/>
    <property type="match status" value="1"/>
</dbReference>
<dbReference type="AlphaFoldDB" id="A0A7G7GD94"/>
<comment type="pathway">
    <text evidence="7">Cofactor metabolism; pyridoxal 5'-phosphate salvage; pyridoxal 5'-phosphate from pyridoxamine 5'-phosphate: step 1/1.</text>
</comment>